<evidence type="ECO:0000313" key="1">
    <source>
        <dbReference type="EMBL" id="MDP7738705.1"/>
    </source>
</evidence>
<dbReference type="AlphaFoldDB" id="A0AAJ1S7P4"/>
<protein>
    <submittedName>
        <fullName evidence="1">Uncharacterized protein</fullName>
    </submittedName>
</protein>
<gene>
    <name evidence="1" type="ORF">QXL92_28620</name>
</gene>
<dbReference type="Proteomes" id="UP001229081">
    <property type="component" value="Unassembled WGS sequence"/>
</dbReference>
<sequence length="55" mass="6005">MLPTGIADIVFRVGFIATNVYSDFFADEIDPVPPILNQLEAVEIPTPETGRVADE</sequence>
<comment type="caution">
    <text evidence="1">The sequence shown here is derived from an EMBL/GenBank/DDBJ whole genome shotgun (WGS) entry which is preliminary data.</text>
</comment>
<proteinExistence type="predicted"/>
<dbReference type="EMBL" id="JAUFSA010000002">
    <property type="protein sequence ID" value="MDP7738705.1"/>
    <property type="molecule type" value="Genomic_DNA"/>
</dbReference>
<name>A0AAJ1S7P4_9MYCO</name>
<evidence type="ECO:0000313" key="2">
    <source>
        <dbReference type="Proteomes" id="UP001229081"/>
    </source>
</evidence>
<reference evidence="1" key="1">
    <citation type="submission" date="2023-06" db="EMBL/GenBank/DDBJ databases">
        <title>Identification of two novel mycobacterium reveal diversities and complexities of Mycobacterium gordonae clade.</title>
        <authorList>
            <person name="Matsumoto Y."/>
            <person name="Nakamura S."/>
            <person name="Motooka D."/>
            <person name="Fukushima K."/>
        </authorList>
    </citation>
    <scope>NUCLEOTIDE SEQUENCE</scope>
    <source>
        <strain evidence="1">TY812</strain>
    </source>
</reference>
<accession>A0AAJ1S7P4</accession>
<organism evidence="1 2">
    <name type="scientific">Mycobacterium paragordonae</name>
    <dbReference type="NCBI Taxonomy" id="1389713"/>
    <lineage>
        <taxon>Bacteria</taxon>
        <taxon>Bacillati</taxon>
        <taxon>Actinomycetota</taxon>
        <taxon>Actinomycetes</taxon>
        <taxon>Mycobacteriales</taxon>
        <taxon>Mycobacteriaceae</taxon>
        <taxon>Mycobacterium</taxon>
    </lineage>
</organism>
<dbReference type="RefSeq" id="WP_156298796.1">
    <property type="nucleotide sequence ID" value="NZ_JAUFSA010000002.1"/>
</dbReference>